<gene>
    <name evidence="3" type="primary">ku</name>
    <name evidence="6" type="ORF">GMB86_00790</name>
</gene>
<dbReference type="CDD" id="cd00789">
    <property type="entry name" value="KU_like"/>
    <property type="match status" value="1"/>
</dbReference>
<organism evidence="6 7">
    <name type="scientific">Terrilactibacillus tamarindi</name>
    <dbReference type="NCBI Taxonomy" id="2599694"/>
    <lineage>
        <taxon>Bacteria</taxon>
        <taxon>Bacillati</taxon>
        <taxon>Bacillota</taxon>
        <taxon>Bacilli</taxon>
        <taxon>Bacillales</taxon>
        <taxon>Bacillaceae</taxon>
        <taxon>Terrilactibacillus</taxon>
    </lineage>
</organism>
<dbReference type="GO" id="GO:0003690">
    <property type="term" value="F:double-stranded DNA binding"/>
    <property type="evidence" value="ECO:0007669"/>
    <property type="project" value="UniProtKB-UniRule"/>
</dbReference>
<dbReference type="EMBL" id="WNHB01000001">
    <property type="protein sequence ID" value="MTT30550.1"/>
    <property type="molecule type" value="Genomic_DNA"/>
</dbReference>
<dbReference type="RefSeq" id="WP_155215826.1">
    <property type="nucleotide sequence ID" value="NZ_WNHB01000001.1"/>
</dbReference>
<comment type="subunit">
    <text evidence="3">Homodimer. Interacts with LigD.</text>
</comment>
<dbReference type="InterPro" id="IPR016194">
    <property type="entry name" value="SPOC-like_C_dom_sf"/>
</dbReference>
<feature type="domain" description="Ku" evidence="5">
    <location>
        <begin position="52"/>
        <end position="180"/>
    </location>
</feature>
<dbReference type="GO" id="GO:0006303">
    <property type="term" value="P:double-strand break repair via nonhomologous end joining"/>
    <property type="evidence" value="ECO:0007669"/>
    <property type="project" value="UniProtKB-UniRule"/>
</dbReference>
<sequence>MHTMWKGSIRFGLVHIPIKLYAATEEKGVKFRLLHQKCSTPIKYSRVCPHCDVEVSNDDIVKGYEYEPGQFVTLEQSELDSIKGDVVRAIEILDFVNLHDIDSIYFNKSYFIGPHDNGEKAYALLKQALQDTEKIGMAMITLHSKQHLAIVRPYEQGLLLETIYYPDEVRSVADVPNIHSLGEINSKELKTAIQFIDQLTVPFDPAAYQDDYREKVMALIEEKATGKHGVTKQKTKEKTNMVDLLSALEASIAETKPKAKSTTKTTKTKRKTKTIKKASS</sequence>
<dbReference type="PIRSF" id="PIRSF006493">
    <property type="entry name" value="Prok_Ku"/>
    <property type="match status" value="1"/>
</dbReference>
<dbReference type="NCBIfam" id="TIGR02772">
    <property type="entry name" value="Ku_bact"/>
    <property type="match status" value="1"/>
</dbReference>
<dbReference type="Pfam" id="PF02735">
    <property type="entry name" value="Ku"/>
    <property type="match status" value="1"/>
</dbReference>
<dbReference type="OrthoDB" id="9795084at2"/>
<dbReference type="GO" id="GO:0006310">
    <property type="term" value="P:DNA recombination"/>
    <property type="evidence" value="ECO:0007669"/>
    <property type="project" value="UniProtKB-KW"/>
</dbReference>
<dbReference type="InterPro" id="IPR009187">
    <property type="entry name" value="Prok_Ku"/>
</dbReference>
<dbReference type="SUPFAM" id="SSF100939">
    <property type="entry name" value="SPOC domain-like"/>
    <property type="match status" value="1"/>
</dbReference>
<comment type="similarity">
    <text evidence="3">Belongs to the prokaryotic Ku family.</text>
</comment>
<keyword evidence="7" id="KW-1185">Reference proteome</keyword>
<dbReference type="Gene3D" id="2.40.290.10">
    <property type="match status" value="1"/>
</dbReference>
<evidence type="ECO:0000256" key="1">
    <source>
        <dbReference type="ARBA" id="ARBA00023125"/>
    </source>
</evidence>
<dbReference type="HAMAP" id="MF_01875">
    <property type="entry name" value="Prokaryotic_Ku"/>
    <property type="match status" value="1"/>
</dbReference>
<proteinExistence type="inferred from homology"/>
<evidence type="ECO:0000259" key="5">
    <source>
        <dbReference type="SMART" id="SM00559"/>
    </source>
</evidence>
<keyword evidence="3" id="KW-0227">DNA damage</keyword>
<dbReference type="Proteomes" id="UP000440978">
    <property type="component" value="Unassembled WGS sequence"/>
</dbReference>
<evidence type="ECO:0000256" key="4">
    <source>
        <dbReference type="SAM" id="MobiDB-lite"/>
    </source>
</evidence>
<feature type="compositionally biased region" description="Basic residues" evidence="4">
    <location>
        <begin position="258"/>
        <end position="280"/>
    </location>
</feature>
<evidence type="ECO:0000256" key="3">
    <source>
        <dbReference type="HAMAP-Rule" id="MF_01875"/>
    </source>
</evidence>
<dbReference type="PANTHER" id="PTHR41251:SF1">
    <property type="entry name" value="NON-HOMOLOGOUS END JOINING PROTEIN KU"/>
    <property type="match status" value="1"/>
</dbReference>
<comment type="caution">
    <text evidence="6">The sequence shown here is derived from an EMBL/GenBank/DDBJ whole genome shotgun (WGS) entry which is preliminary data.</text>
</comment>
<evidence type="ECO:0000313" key="6">
    <source>
        <dbReference type="EMBL" id="MTT30550.1"/>
    </source>
</evidence>
<evidence type="ECO:0000256" key="2">
    <source>
        <dbReference type="ARBA" id="ARBA00023172"/>
    </source>
</evidence>
<reference evidence="6 7" key="1">
    <citation type="submission" date="2019-11" db="EMBL/GenBank/DDBJ databases">
        <title>Terrilactibacillus tamarindus sp. nov. BCM23-1 isolated from bark of Tamarindus indica.</title>
        <authorList>
            <person name="Kingkaew E."/>
            <person name="Tanasupawat S."/>
        </authorList>
    </citation>
    <scope>NUCLEOTIDE SEQUENCE [LARGE SCALE GENOMIC DNA]</scope>
    <source>
        <strain evidence="6 7">BCM23-1</strain>
    </source>
</reference>
<protein>
    <recommendedName>
        <fullName evidence="3">Non-homologous end joining protein Ku</fullName>
    </recommendedName>
</protein>
<comment type="function">
    <text evidence="3">With LigD forms a non-homologous end joining (NHEJ) DNA repair enzyme, which repairs dsDNA breaks with reduced fidelity. Binds linear dsDNA with 5'- and 3'- overhangs but not closed circular dsDNA nor ssDNA. Recruits and stimulates the ligase activity of LigD.</text>
</comment>
<keyword evidence="2 3" id="KW-0233">DNA recombination</keyword>
<keyword evidence="1 3" id="KW-0238">DNA-binding</keyword>
<dbReference type="FunFam" id="2.40.290.10:FF:000004">
    <property type="entry name" value="Non-homologous end joining protein Ku"/>
    <property type="match status" value="1"/>
</dbReference>
<dbReference type="PANTHER" id="PTHR41251">
    <property type="entry name" value="NON-HOMOLOGOUS END JOINING PROTEIN KU"/>
    <property type="match status" value="1"/>
</dbReference>
<feature type="region of interest" description="Disordered" evidence="4">
    <location>
        <begin position="255"/>
        <end position="280"/>
    </location>
</feature>
<dbReference type="SMART" id="SM00559">
    <property type="entry name" value="Ku78"/>
    <property type="match status" value="1"/>
</dbReference>
<dbReference type="AlphaFoldDB" id="A0A6N8CM79"/>
<evidence type="ECO:0000313" key="7">
    <source>
        <dbReference type="Proteomes" id="UP000440978"/>
    </source>
</evidence>
<name>A0A6N8CM79_9BACI</name>
<keyword evidence="3" id="KW-0234">DNA repair</keyword>
<dbReference type="InterPro" id="IPR006164">
    <property type="entry name" value="DNA_bd_Ku70/Ku80"/>
</dbReference>
<accession>A0A6N8CM79</accession>